<evidence type="ECO:0000313" key="3">
    <source>
        <dbReference type="Proteomes" id="UP001055439"/>
    </source>
</evidence>
<keyword evidence="3" id="KW-1185">Reference proteome</keyword>
<feature type="region of interest" description="Disordered" evidence="1">
    <location>
        <begin position="1"/>
        <end position="42"/>
    </location>
</feature>
<evidence type="ECO:0000313" key="2">
    <source>
        <dbReference type="EMBL" id="URE11533.1"/>
    </source>
</evidence>
<sequence>MQHLLPGRSSPPPSPSRSGRGANKNGDVGSMLGSVPSPGVGH</sequence>
<dbReference type="Proteomes" id="UP001055439">
    <property type="component" value="Chromosome 6"/>
</dbReference>
<proteinExistence type="predicted"/>
<dbReference type="EMBL" id="CP097508">
    <property type="protein sequence ID" value="URE11533.1"/>
    <property type="molecule type" value="Genomic_DNA"/>
</dbReference>
<reference evidence="2" key="1">
    <citation type="submission" date="2022-05" db="EMBL/GenBank/DDBJ databases">
        <title>The Musa troglodytarum L. genome provides insights into the mechanism of non-climacteric behaviour and enrichment of carotenoids.</title>
        <authorList>
            <person name="Wang J."/>
        </authorList>
    </citation>
    <scope>NUCLEOTIDE SEQUENCE</scope>
    <source>
        <tissue evidence="2">Leaf</tissue>
    </source>
</reference>
<accession>A0A9E7GE87</accession>
<dbReference type="AlphaFoldDB" id="A0A9E7GE87"/>
<evidence type="ECO:0000256" key="1">
    <source>
        <dbReference type="SAM" id="MobiDB-lite"/>
    </source>
</evidence>
<organism evidence="2 3">
    <name type="scientific">Musa troglodytarum</name>
    <name type="common">fe'i banana</name>
    <dbReference type="NCBI Taxonomy" id="320322"/>
    <lineage>
        <taxon>Eukaryota</taxon>
        <taxon>Viridiplantae</taxon>
        <taxon>Streptophyta</taxon>
        <taxon>Embryophyta</taxon>
        <taxon>Tracheophyta</taxon>
        <taxon>Spermatophyta</taxon>
        <taxon>Magnoliopsida</taxon>
        <taxon>Liliopsida</taxon>
        <taxon>Zingiberales</taxon>
        <taxon>Musaceae</taxon>
        <taxon>Musa</taxon>
    </lineage>
</organism>
<name>A0A9E7GE87_9LILI</name>
<gene>
    <name evidence="2" type="ORF">MUK42_23193</name>
</gene>
<protein>
    <submittedName>
        <fullName evidence="2">Uncharacterized protein</fullName>
    </submittedName>
</protein>